<dbReference type="Proteomes" id="UP001172680">
    <property type="component" value="Unassembled WGS sequence"/>
</dbReference>
<dbReference type="EMBL" id="JAPDRP010000002">
    <property type="protein sequence ID" value="KAJ9648696.1"/>
    <property type="molecule type" value="Genomic_DNA"/>
</dbReference>
<sequence length="279" mass="29934">MTRYCQGMLLYTPDGYVSLQLSTPGQAVFRLEGAGEGSGRRREGANAMPANGVPVNGVPVNGVPGNPVPANAVLANGVPGQPLPGQGVPGGRGGEARRMKMVLQLRHEMRLADLPQSRGSFQIQRWRFEKDGKVLVLTGEPTEVRVAGAPNGKRDGTVSTKMDSDWRIPEMRWRKMGSNAVDMPPRPQSVFERPPSIVPQMAPIPRVHRMSQMPQMHNGSTGNASVPTNSLEPQSMPAAHQTSTMPNSISQAGEPAVAGAKDTKPLAPFEPIWPDTKQG</sequence>
<comment type="caution">
    <text evidence="1">The sequence shown here is derived from an EMBL/GenBank/DDBJ whole genome shotgun (WGS) entry which is preliminary data.</text>
</comment>
<accession>A0ACC2ZME3</accession>
<gene>
    <name evidence="1" type="ORF">H2199_000609</name>
</gene>
<name>A0ACC2ZME3_9PEZI</name>
<organism evidence="1 2">
    <name type="scientific">Coniosporium tulheliwenetii</name>
    <dbReference type="NCBI Taxonomy" id="3383036"/>
    <lineage>
        <taxon>Eukaryota</taxon>
        <taxon>Fungi</taxon>
        <taxon>Dikarya</taxon>
        <taxon>Ascomycota</taxon>
        <taxon>Pezizomycotina</taxon>
        <taxon>Dothideomycetes</taxon>
        <taxon>Dothideomycetes incertae sedis</taxon>
        <taxon>Coniosporium</taxon>
    </lineage>
</organism>
<evidence type="ECO:0000313" key="2">
    <source>
        <dbReference type="Proteomes" id="UP001172680"/>
    </source>
</evidence>
<keyword evidence="2" id="KW-1185">Reference proteome</keyword>
<reference evidence="1" key="1">
    <citation type="submission" date="2022-10" db="EMBL/GenBank/DDBJ databases">
        <title>Culturing micro-colonial fungi from biological soil crusts in the Mojave desert and describing Neophaeococcomyces mojavensis, and introducing the new genera and species Taxawa tesnikishii.</title>
        <authorList>
            <person name="Kurbessoian T."/>
            <person name="Stajich J.E."/>
        </authorList>
    </citation>
    <scope>NUCLEOTIDE SEQUENCE</scope>
    <source>
        <strain evidence="1">JES_115</strain>
    </source>
</reference>
<protein>
    <submittedName>
        <fullName evidence="1">Uncharacterized protein</fullName>
    </submittedName>
</protein>
<evidence type="ECO:0000313" key="1">
    <source>
        <dbReference type="EMBL" id="KAJ9648696.1"/>
    </source>
</evidence>
<proteinExistence type="predicted"/>